<dbReference type="STRING" id="284581.AMD01_02820"/>
<name>A0A0M0LIF4_9BACI</name>
<dbReference type="RefSeq" id="WP_053399862.1">
    <property type="nucleotide sequence ID" value="NZ_JAUKEN010000002.1"/>
</dbReference>
<comment type="caution">
    <text evidence="2">The sequence shown here is derived from an EMBL/GenBank/DDBJ whole genome shotgun (WGS) entry which is preliminary data.</text>
</comment>
<feature type="transmembrane region" description="Helical" evidence="1">
    <location>
        <begin position="29"/>
        <end position="48"/>
    </location>
</feature>
<feature type="transmembrane region" description="Helical" evidence="1">
    <location>
        <begin position="86"/>
        <end position="109"/>
    </location>
</feature>
<feature type="transmembrane region" description="Helical" evidence="1">
    <location>
        <begin position="150"/>
        <end position="168"/>
    </location>
</feature>
<dbReference type="PATRIC" id="fig|284581.3.peg.842"/>
<dbReference type="NCBIfam" id="NF041644">
    <property type="entry name" value="CBO0543_fam"/>
    <property type="match status" value="1"/>
</dbReference>
<evidence type="ECO:0000313" key="3">
    <source>
        <dbReference type="Proteomes" id="UP000037558"/>
    </source>
</evidence>
<organism evidence="2 3">
    <name type="scientific">Priestia koreensis</name>
    <dbReference type="NCBI Taxonomy" id="284581"/>
    <lineage>
        <taxon>Bacteria</taxon>
        <taxon>Bacillati</taxon>
        <taxon>Bacillota</taxon>
        <taxon>Bacilli</taxon>
        <taxon>Bacillales</taxon>
        <taxon>Bacillaceae</taxon>
        <taxon>Priestia</taxon>
    </lineage>
</organism>
<keyword evidence="1" id="KW-0812">Transmembrane</keyword>
<accession>A0A0M0LIF4</accession>
<evidence type="ECO:0008006" key="4">
    <source>
        <dbReference type="Google" id="ProtNLM"/>
    </source>
</evidence>
<evidence type="ECO:0000313" key="2">
    <source>
        <dbReference type="EMBL" id="KOO50692.1"/>
    </source>
</evidence>
<protein>
    <recommendedName>
        <fullName evidence="4">Transmembrane protein</fullName>
    </recommendedName>
</protein>
<gene>
    <name evidence="2" type="ORF">AMD01_02820</name>
</gene>
<dbReference type="Proteomes" id="UP000037558">
    <property type="component" value="Unassembled WGS sequence"/>
</dbReference>
<feature type="transmembrane region" description="Helical" evidence="1">
    <location>
        <begin position="55"/>
        <end position="80"/>
    </location>
</feature>
<keyword evidence="1" id="KW-0472">Membrane</keyword>
<feature type="transmembrane region" description="Helical" evidence="1">
    <location>
        <begin position="116"/>
        <end position="138"/>
    </location>
</feature>
<proteinExistence type="predicted"/>
<sequence length="180" mass="21440">MFEVIQQLKTQINNLELRYWYEQDVFSPHWWVILIISALFVLLLCLLIDRQRVVFIWLVFFISFLLAGLVDEFGTYFGLWSYPHQLLIFTSRFNTVDFSIIPVTITLVYQFFSKWSFFLIAHIIVSAIIGFIGVPLFVHFDLYQLNQWSYWNSFLTVLALGMIVKLISDAIDQYKHNKTY</sequence>
<dbReference type="InterPro" id="IPR048147">
    <property type="entry name" value="CBO0543-like"/>
</dbReference>
<keyword evidence="1" id="KW-1133">Transmembrane helix</keyword>
<reference evidence="3" key="1">
    <citation type="submission" date="2015-08" db="EMBL/GenBank/DDBJ databases">
        <title>Fjat-14210 dsm16467.</title>
        <authorList>
            <person name="Liu B."/>
            <person name="Wang J."/>
            <person name="Zhu Y."/>
            <person name="Liu G."/>
            <person name="Chen Q."/>
            <person name="Chen Z."/>
            <person name="Lan J."/>
            <person name="Che J."/>
            <person name="Ge C."/>
            <person name="Shi H."/>
            <person name="Pan Z."/>
            <person name="Liu X."/>
        </authorList>
    </citation>
    <scope>NUCLEOTIDE SEQUENCE [LARGE SCALE GENOMIC DNA]</scope>
    <source>
        <strain evidence="3">DSM 16467</strain>
    </source>
</reference>
<dbReference type="OrthoDB" id="1679483at2"/>
<dbReference type="EMBL" id="LILC01000002">
    <property type="protein sequence ID" value="KOO50692.1"/>
    <property type="molecule type" value="Genomic_DNA"/>
</dbReference>
<evidence type="ECO:0000256" key="1">
    <source>
        <dbReference type="SAM" id="Phobius"/>
    </source>
</evidence>
<dbReference type="AlphaFoldDB" id="A0A0M0LIF4"/>
<keyword evidence="3" id="KW-1185">Reference proteome</keyword>